<dbReference type="PANTHER" id="PTHR33640:SF3">
    <property type="entry name" value="DUF4408 DOMAIN-CONTAINING PROTEIN"/>
    <property type="match status" value="1"/>
</dbReference>
<dbReference type="OrthoDB" id="1916829at2759"/>
<keyword evidence="2" id="KW-0812">Transmembrane</keyword>
<proteinExistence type="predicted"/>
<dbReference type="EMBL" id="SMOL01000401">
    <property type="protein sequence ID" value="KAB2618095.1"/>
    <property type="molecule type" value="Genomic_DNA"/>
</dbReference>
<organism evidence="3 4">
    <name type="scientific">Pyrus ussuriensis x Pyrus communis</name>
    <dbReference type="NCBI Taxonomy" id="2448454"/>
    <lineage>
        <taxon>Eukaryota</taxon>
        <taxon>Viridiplantae</taxon>
        <taxon>Streptophyta</taxon>
        <taxon>Embryophyta</taxon>
        <taxon>Tracheophyta</taxon>
        <taxon>Spermatophyta</taxon>
        <taxon>Magnoliopsida</taxon>
        <taxon>eudicotyledons</taxon>
        <taxon>Gunneridae</taxon>
        <taxon>Pentapetalae</taxon>
        <taxon>rosids</taxon>
        <taxon>fabids</taxon>
        <taxon>Rosales</taxon>
        <taxon>Rosaceae</taxon>
        <taxon>Amygdaloideae</taxon>
        <taxon>Maleae</taxon>
        <taxon>Pyrus</taxon>
    </lineage>
</organism>
<dbReference type="Proteomes" id="UP000327157">
    <property type="component" value="Chromosome 15"/>
</dbReference>
<dbReference type="PANTHER" id="PTHR33640">
    <property type="entry name" value="TRANSMEMBRANE PROTEIN"/>
    <property type="match status" value="1"/>
</dbReference>
<comment type="caution">
    <text evidence="3">The sequence shown here is derived from an EMBL/GenBank/DDBJ whole genome shotgun (WGS) entry which is preliminary data.</text>
</comment>
<keyword evidence="2" id="KW-1133">Transmembrane helix</keyword>
<sequence length="252" mass="28322">MESWDFDIVKAEKASAMRTYNRLRTAAKLLLSAEIGAGVLFLSWTFARLPFALTLSLNYFLLLSGVVSSPLFVFLLCHAIIASLVLKSRHFSSADSNNNAVEAELYAGLVESSAVGTDSSTKSRLEDDVVVSRGGDEVVYQDKQTVSEVNSADPKQETESNSDSDSEITKKIRRTKSEKFERERKSEKLRRSETDIGRKIARPGEERVGEDTEEEDDLSNEEFQRSIEAFIEKQLNFRHQESVAIVLQNRSQ</sequence>
<feature type="transmembrane region" description="Helical" evidence="2">
    <location>
        <begin position="59"/>
        <end position="86"/>
    </location>
</feature>
<accession>A0A5N5GR74</accession>
<feature type="compositionally biased region" description="Basic and acidic residues" evidence="1">
    <location>
        <begin position="167"/>
        <end position="210"/>
    </location>
</feature>
<feature type="transmembrane region" description="Helical" evidence="2">
    <location>
        <begin position="26"/>
        <end position="47"/>
    </location>
</feature>
<gene>
    <name evidence="3" type="ORF">D8674_013964</name>
</gene>
<dbReference type="AlphaFoldDB" id="A0A5N5GR74"/>
<keyword evidence="2" id="KW-0472">Membrane</keyword>
<evidence type="ECO:0000256" key="2">
    <source>
        <dbReference type="SAM" id="Phobius"/>
    </source>
</evidence>
<reference evidence="4" key="2">
    <citation type="submission" date="2019-10" db="EMBL/GenBank/DDBJ databases">
        <title>A de novo genome assembly of a pear dwarfing rootstock.</title>
        <authorList>
            <person name="Wang F."/>
            <person name="Wang J."/>
            <person name="Li S."/>
            <person name="Zhang Y."/>
            <person name="Fang M."/>
            <person name="Ma L."/>
            <person name="Zhao Y."/>
            <person name="Jiang S."/>
        </authorList>
    </citation>
    <scope>NUCLEOTIDE SEQUENCE [LARGE SCALE GENOMIC DNA]</scope>
</reference>
<reference evidence="3 4" key="3">
    <citation type="submission" date="2019-11" db="EMBL/GenBank/DDBJ databases">
        <title>A de novo genome assembly of a pear dwarfing rootstock.</title>
        <authorList>
            <person name="Wang F."/>
            <person name="Wang J."/>
            <person name="Li S."/>
            <person name="Zhang Y."/>
            <person name="Fang M."/>
            <person name="Ma L."/>
            <person name="Zhao Y."/>
            <person name="Jiang S."/>
        </authorList>
    </citation>
    <scope>NUCLEOTIDE SEQUENCE [LARGE SCALE GENOMIC DNA]</scope>
    <source>
        <strain evidence="3">S2</strain>
        <tissue evidence="3">Leaf</tissue>
    </source>
</reference>
<evidence type="ECO:0000313" key="4">
    <source>
        <dbReference type="Proteomes" id="UP000327157"/>
    </source>
</evidence>
<name>A0A5N5GR74_9ROSA</name>
<feature type="compositionally biased region" description="Acidic residues" evidence="1">
    <location>
        <begin position="211"/>
        <end position="220"/>
    </location>
</feature>
<reference evidence="3 4" key="1">
    <citation type="submission" date="2019-09" db="EMBL/GenBank/DDBJ databases">
        <authorList>
            <person name="Ou C."/>
        </authorList>
    </citation>
    <scope>NUCLEOTIDE SEQUENCE [LARGE SCALE GENOMIC DNA]</scope>
    <source>
        <strain evidence="3">S2</strain>
        <tissue evidence="3">Leaf</tissue>
    </source>
</reference>
<keyword evidence="4" id="KW-1185">Reference proteome</keyword>
<protein>
    <submittedName>
        <fullName evidence="3">Uncharacterized protein</fullName>
    </submittedName>
</protein>
<evidence type="ECO:0000256" key="1">
    <source>
        <dbReference type="SAM" id="MobiDB-lite"/>
    </source>
</evidence>
<feature type="region of interest" description="Disordered" evidence="1">
    <location>
        <begin position="142"/>
        <end position="221"/>
    </location>
</feature>
<evidence type="ECO:0000313" key="3">
    <source>
        <dbReference type="EMBL" id="KAB2618095.1"/>
    </source>
</evidence>